<proteinExistence type="predicted"/>
<organism evidence="2 3">
    <name type="scientific">Pleuronectes platessa</name>
    <name type="common">European plaice</name>
    <dbReference type="NCBI Taxonomy" id="8262"/>
    <lineage>
        <taxon>Eukaryota</taxon>
        <taxon>Metazoa</taxon>
        <taxon>Chordata</taxon>
        <taxon>Craniata</taxon>
        <taxon>Vertebrata</taxon>
        <taxon>Euteleostomi</taxon>
        <taxon>Actinopterygii</taxon>
        <taxon>Neopterygii</taxon>
        <taxon>Teleostei</taxon>
        <taxon>Neoteleostei</taxon>
        <taxon>Acanthomorphata</taxon>
        <taxon>Carangaria</taxon>
        <taxon>Pleuronectiformes</taxon>
        <taxon>Pleuronectoidei</taxon>
        <taxon>Pleuronectidae</taxon>
        <taxon>Pleuronectes</taxon>
    </lineage>
</organism>
<sequence length="108" mass="12195">MTCVSGKQASKLTPEESEDRRGKMEEELREDEETEDTSYLSTDGNIFTLMFQKPGGSSGFLPREERTEECSKEHACRHRSVNSALVPRLRLRGSTLLKEGWSVVTDVV</sequence>
<reference evidence="2" key="1">
    <citation type="submission" date="2020-03" db="EMBL/GenBank/DDBJ databases">
        <authorList>
            <person name="Weist P."/>
        </authorList>
    </citation>
    <scope>NUCLEOTIDE SEQUENCE</scope>
</reference>
<dbReference type="EMBL" id="CADEAL010000269">
    <property type="protein sequence ID" value="CAB1417534.1"/>
    <property type="molecule type" value="Genomic_DNA"/>
</dbReference>
<feature type="region of interest" description="Disordered" evidence="1">
    <location>
        <begin position="1"/>
        <end position="39"/>
    </location>
</feature>
<name>A0A9N7TS00_PLEPL</name>
<accession>A0A9N7TS00</accession>
<evidence type="ECO:0000313" key="3">
    <source>
        <dbReference type="Proteomes" id="UP001153269"/>
    </source>
</evidence>
<keyword evidence="3" id="KW-1185">Reference proteome</keyword>
<feature type="compositionally biased region" description="Acidic residues" evidence="1">
    <location>
        <begin position="27"/>
        <end position="36"/>
    </location>
</feature>
<gene>
    <name evidence="2" type="ORF">PLEPLA_LOCUS5339</name>
</gene>
<feature type="compositionally biased region" description="Polar residues" evidence="1">
    <location>
        <begin position="1"/>
        <end position="11"/>
    </location>
</feature>
<comment type="caution">
    <text evidence="2">The sequence shown here is derived from an EMBL/GenBank/DDBJ whole genome shotgun (WGS) entry which is preliminary data.</text>
</comment>
<dbReference type="AlphaFoldDB" id="A0A9N7TS00"/>
<evidence type="ECO:0000256" key="1">
    <source>
        <dbReference type="SAM" id="MobiDB-lite"/>
    </source>
</evidence>
<protein>
    <submittedName>
        <fullName evidence="2">Uncharacterized protein</fullName>
    </submittedName>
</protein>
<evidence type="ECO:0000313" key="2">
    <source>
        <dbReference type="EMBL" id="CAB1417534.1"/>
    </source>
</evidence>
<dbReference type="Proteomes" id="UP001153269">
    <property type="component" value="Unassembled WGS sequence"/>
</dbReference>